<dbReference type="OrthoDB" id="490095at2"/>
<dbReference type="AlphaFoldDB" id="A0A3S1CLI0"/>
<name>A0A3S1CLI0_9CYAN</name>
<reference evidence="2" key="2">
    <citation type="journal article" date="2019" name="Genome Biol. Evol.">
        <title>Day and night: Metabolic profiles and evolutionary relationships of six axenic non-marine cyanobacteria.</title>
        <authorList>
            <person name="Will S.E."/>
            <person name="Henke P."/>
            <person name="Boedeker C."/>
            <person name="Huang S."/>
            <person name="Brinkmann H."/>
            <person name="Rohde M."/>
            <person name="Jarek M."/>
            <person name="Friedl T."/>
            <person name="Seufert S."/>
            <person name="Schumacher M."/>
            <person name="Overmann J."/>
            <person name="Neumann-Schaal M."/>
            <person name="Petersen J."/>
        </authorList>
    </citation>
    <scope>NUCLEOTIDE SEQUENCE [LARGE SCALE GENOMIC DNA]</scope>
    <source>
        <strain evidence="2">PCC 7102</strain>
    </source>
</reference>
<dbReference type="RefSeq" id="WP_127083239.1">
    <property type="nucleotide sequence ID" value="NZ_RSCL01000012.1"/>
</dbReference>
<comment type="caution">
    <text evidence="2">The sequence shown here is derived from an EMBL/GenBank/DDBJ whole genome shotgun (WGS) entry which is preliminary data.</text>
</comment>
<organism evidence="2 3">
    <name type="scientific">Dulcicalothrix desertica PCC 7102</name>
    <dbReference type="NCBI Taxonomy" id="232991"/>
    <lineage>
        <taxon>Bacteria</taxon>
        <taxon>Bacillati</taxon>
        <taxon>Cyanobacteriota</taxon>
        <taxon>Cyanophyceae</taxon>
        <taxon>Nostocales</taxon>
        <taxon>Calotrichaceae</taxon>
        <taxon>Dulcicalothrix</taxon>
    </lineage>
</organism>
<sequence length="167" mass="18854">MFDLIDCSAFETSATVATLNDFFFPVVLFAAIFWFLCEIFLDVSFETQSKMIDKQFASDGNSTYKDDTQKAGDDLILESLPANTAATIEEHNTKAKSFDVDTEYQNLKALGARKLRNFCRDREIKGYASAYNKRGLDGLVDFLSAKQISAHQIEQQFKHVETLARGH</sequence>
<dbReference type="Proteomes" id="UP000271624">
    <property type="component" value="Unassembled WGS sequence"/>
</dbReference>
<accession>A0A3S1CLI0</accession>
<evidence type="ECO:0000313" key="3">
    <source>
        <dbReference type="Proteomes" id="UP000271624"/>
    </source>
</evidence>
<keyword evidence="1" id="KW-0472">Membrane</keyword>
<evidence type="ECO:0000256" key="1">
    <source>
        <dbReference type="SAM" id="Phobius"/>
    </source>
</evidence>
<protein>
    <submittedName>
        <fullName evidence="2">Uncharacterized protein</fullName>
    </submittedName>
</protein>
<dbReference type="EMBL" id="RSCL01000012">
    <property type="protein sequence ID" value="RUT03982.1"/>
    <property type="molecule type" value="Genomic_DNA"/>
</dbReference>
<keyword evidence="1" id="KW-1133">Transmembrane helix</keyword>
<keyword evidence="3" id="KW-1185">Reference proteome</keyword>
<reference evidence="2" key="1">
    <citation type="submission" date="2018-12" db="EMBL/GenBank/DDBJ databases">
        <authorList>
            <person name="Will S."/>
            <person name="Neumann-Schaal M."/>
            <person name="Henke P."/>
        </authorList>
    </citation>
    <scope>NUCLEOTIDE SEQUENCE</scope>
    <source>
        <strain evidence="2">PCC 7102</strain>
    </source>
</reference>
<keyword evidence="1" id="KW-0812">Transmembrane</keyword>
<evidence type="ECO:0000313" key="2">
    <source>
        <dbReference type="EMBL" id="RUT03982.1"/>
    </source>
</evidence>
<proteinExistence type="predicted"/>
<feature type="transmembrane region" description="Helical" evidence="1">
    <location>
        <begin position="22"/>
        <end position="41"/>
    </location>
</feature>
<gene>
    <name evidence="2" type="ORF">DSM106972_048960</name>
</gene>